<accession>A0A4Y7PS46</accession>
<dbReference type="STRING" id="50990.A0A4Y7PS46"/>
<evidence type="ECO:0000313" key="2">
    <source>
        <dbReference type="Proteomes" id="UP000294933"/>
    </source>
</evidence>
<feature type="non-terminal residue" evidence="1">
    <location>
        <position position="1"/>
    </location>
</feature>
<keyword evidence="2" id="KW-1185">Reference proteome</keyword>
<dbReference type="VEuPathDB" id="FungiDB:BD410DRAFT_683920"/>
<evidence type="ECO:0008006" key="3">
    <source>
        <dbReference type="Google" id="ProtNLM"/>
    </source>
</evidence>
<dbReference type="AlphaFoldDB" id="A0A4Y7PS46"/>
<name>A0A4Y7PS46_9AGAM</name>
<dbReference type="Proteomes" id="UP000294933">
    <property type="component" value="Unassembled WGS sequence"/>
</dbReference>
<proteinExistence type="predicted"/>
<sequence length="157" mass="17905">VEGRLFRLPRILFEEQSTMFKNEFLLPSPPTNESDEAGGRVSISIRLDGVNRTEFESFLWVLLPLPHLDMTKQDWLDALQLATMWEFGSVRQVAIDSLDQLPFTEVERVLILNEFDINKWRPTAYTRLVLREEPLSAADVGALGAQLAAKFSAAREQ</sequence>
<feature type="non-terminal residue" evidence="1">
    <location>
        <position position="157"/>
    </location>
</feature>
<gene>
    <name evidence="1" type="ORF">BD410DRAFT_683920</name>
</gene>
<reference evidence="1 2" key="1">
    <citation type="submission" date="2018-06" db="EMBL/GenBank/DDBJ databases">
        <title>A transcriptomic atlas of mushroom development highlights an independent origin of complex multicellularity.</title>
        <authorList>
            <consortium name="DOE Joint Genome Institute"/>
            <person name="Krizsan K."/>
            <person name="Almasi E."/>
            <person name="Merenyi Z."/>
            <person name="Sahu N."/>
            <person name="Viragh M."/>
            <person name="Koszo T."/>
            <person name="Mondo S."/>
            <person name="Kiss B."/>
            <person name="Balint B."/>
            <person name="Kues U."/>
            <person name="Barry K."/>
            <person name="Hegedus J.C."/>
            <person name="Henrissat B."/>
            <person name="Johnson J."/>
            <person name="Lipzen A."/>
            <person name="Ohm R."/>
            <person name="Nagy I."/>
            <person name="Pangilinan J."/>
            <person name="Yan J."/>
            <person name="Xiong Y."/>
            <person name="Grigoriev I.V."/>
            <person name="Hibbett D.S."/>
            <person name="Nagy L.G."/>
        </authorList>
    </citation>
    <scope>NUCLEOTIDE SEQUENCE [LARGE SCALE GENOMIC DNA]</scope>
    <source>
        <strain evidence="1 2">SZMC22713</strain>
    </source>
</reference>
<dbReference type="OrthoDB" id="2367075at2759"/>
<protein>
    <recommendedName>
        <fullName evidence="3">BTB domain-containing protein</fullName>
    </recommendedName>
</protein>
<organism evidence="1 2">
    <name type="scientific">Rickenella mellea</name>
    <dbReference type="NCBI Taxonomy" id="50990"/>
    <lineage>
        <taxon>Eukaryota</taxon>
        <taxon>Fungi</taxon>
        <taxon>Dikarya</taxon>
        <taxon>Basidiomycota</taxon>
        <taxon>Agaricomycotina</taxon>
        <taxon>Agaricomycetes</taxon>
        <taxon>Hymenochaetales</taxon>
        <taxon>Rickenellaceae</taxon>
        <taxon>Rickenella</taxon>
    </lineage>
</organism>
<evidence type="ECO:0000313" key="1">
    <source>
        <dbReference type="EMBL" id="TDL18243.1"/>
    </source>
</evidence>
<dbReference type="EMBL" id="ML170211">
    <property type="protein sequence ID" value="TDL18243.1"/>
    <property type="molecule type" value="Genomic_DNA"/>
</dbReference>